<name>A0ABU6TIW2_9FABA</name>
<dbReference type="InterPro" id="IPR012340">
    <property type="entry name" value="NA-bd_OB-fold"/>
</dbReference>
<feature type="compositionally biased region" description="Basic and acidic residues" evidence="1">
    <location>
        <begin position="155"/>
        <end position="165"/>
    </location>
</feature>
<proteinExistence type="predicted"/>
<dbReference type="Proteomes" id="UP001341840">
    <property type="component" value="Unassembled WGS sequence"/>
</dbReference>
<protein>
    <recommendedName>
        <fullName evidence="4">Replication factor A C-terminal domain-containing protein</fullName>
    </recommendedName>
</protein>
<evidence type="ECO:0000313" key="3">
    <source>
        <dbReference type="Proteomes" id="UP001341840"/>
    </source>
</evidence>
<sequence>MHCKKKNTSAFIRYKVEVIVCDDTGGVSLLLWDRKAANLCGSKVSKLKLEMEKDYDGYPPTFDNMLEKHLLFKINVKSTNISANDRVYTVMNISDDSELFDSNQPKGVLDDTSLNENMDVRLKDVQSRAHENEEESQFSANKFSKKGGKRQKRSLVHDENLSLGH</sequence>
<dbReference type="Gene3D" id="2.40.50.140">
    <property type="entry name" value="Nucleic acid-binding proteins"/>
    <property type="match status" value="1"/>
</dbReference>
<evidence type="ECO:0000256" key="1">
    <source>
        <dbReference type="SAM" id="MobiDB-lite"/>
    </source>
</evidence>
<feature type="compositionally biased region" description="Basic residues" evidence="1">
    <location>
        <begin position="143"/>
        <end position="154"/>
    </location>
</feature>
<evidence type="ECO:0008006" key="4">
    <source>
        <dbReference type="Google" id="ProtNLM"/>
    </source>
</evidence>
<reference evidence="2 3" key="1">
    <citation type="journal article" date="2023" name="Plants (Basel)">
        <title>Bridging the Gap: Combining Genomics and Transcriptomics Approaches to Understand Stylosanthes scabra, an Orphan Legume from the Brazilian Caatinga.</title>
        <authorList>
            <person name="Ferreira-Neto J.R.C."/>
            <person name="da Silva M.D."/>
            <person name="Binneck E."/>
            <person name="de Melo N.F."/>
            <person name="da Silva R.H."/>
            <person name="de Melo A.L.T.M."/>
            <person name="Pandolfi V."/>
            <person name="Bustamante F.O."/>
            <person name="Brasileiro-Vidal A.C."/>
            <person name="Benko-Iseppon A.M."/>
        </authorList>
    </citation>
    <scope>NUCLEOTIDE SEQUENCE [LARGE SCALE GENOMIC DNA]</scope>
    <source>
        <tissue evidence="2">Leaves</tissue>
    </source>
</reference>
<comment type="caution">
    <text evidence="2">The sequence shown here is derived from an EMBL/GenBank/DDBJ whole genome shotgun (WGS) entry which is preliminary data.</text>
</comment>
<dbReference type="SUPFAM" id="SSF50249">
    <property type="entry name" value="Nucleic acid-binding proteins"/>
    <property type="match status" value="1"/>
</dbReference>
<accession>A0ABU6TIW2</accession>
<keyword evidence="3" id="KW-1185">Reference proteome</keyword>
<organism evidence="2 3">
    <name type="scientific">Stylosanthes scabra</name>
    <dbReference type="NCBI Taxonomy" id="79078"/>
    <lineage>
        <taxon>Eukaryota</taxon>
        <taxon>Viridiplantae</taxon>
        <taxon>Streptophyta</taxon>
        <taxon>Embryophyta</taxon>
        <taxon>Tracheophyta</taxon>
        <taxon>Spermatophyta</taxon>
        <taxon>Magnoliopsida</taxon>
        <taxon>eudicotyledons</taxon>
        <taxon>Gunneridae</taxon>
        <taxon>Pentapetalae</taxon>
        <taxon>rosids</taxon>
        <taxon>fabids</taxon>
        <taxon>Fabales</taxon>
        <taxon>Fabaceae</taxon>
        <taxon>Papilionoideae</taxon>
        <taxon>50 kb inversion clade</taxon>
        <taxon>dalbergioids sensu lato</taxon>
        <taxon>Dalbergieae</taxon>
        <taxon>Pterocarpus clade</taxon>
        <taxon>Stylosanthes</taxon>
    </lineage>
</organism>
<evidence type="ECO:0000313" key="2">
    <source>
        <dbReference type="EMBL" id="MED6147908.1"/>
    </source>
</evidence>
<gene>
    <name evidence="2" type="ORF">PIB30_048280</name>
</gene>
<dbReference type="EMBL" id="JASCZI010090936">
    <property type="protein sequence ID" value="MED6147908.1"/>
    <property type="molecule type" value="Genomic_DNA"/>
</dbReference>
<feature type="region of interest" description="Disordered" evidence="1">
    <location>
        <begin position="126"/>
        <end position="165"/>
    </location>
</feature>